<keyword evidence="3" id="KW-1185">Reference proteome</keyword>
<comment type="caution">
    <text evidence="2">The sequence shown here is derived from an EMBL/GenBank/DDBJ whole genome shotgun (WGS) entry which is preliminary data.</text>
</comment>
<accession>A0ABS7V0W6</accession>
<dbReference type="SUPFAM" id="SSF47413">
    <property type="entry name" value="lambda repressor-like DNA-binding domains"/>
    <property type="match status" value="1"/>
</dbReference>
<evidence type="ECO:0000313" key="2">
    <source>
        <dbReference type="EMBL" id="MBZ5999004.1"/>
    </source>
</evidence>
<gene>
    <name evidence="2" type="ORF">KIJ07_00975</name>
</gene>
<dbReference type="Gene3D" id="1.10.260.40">
    <property type="entry name" value="lambda repressor-like DNA-binding domains"/>
    <property type="match status" value="1"/>
</dbReference>
<dbReference type="InterPro" id="IPR010982">
    <property type="entry name" value="Lambda_DNA-bd_dom_sf"/>
</dbReference>
<dbReference type="RefSeq" id="WP_224155025.1">
    <property type="nucleotide sequence ID" value="NZ_JAHBFT010000010.1"/>
</dbReference>
<sequence>MNRIAELRKEKGVSLKKMAEELKNQNFFDKISDATISRYESHDPSKSREPKLETWQKLAEYFDVSVGYLQGIGAPQNEEEYFKHLINHTIHSSNDYMKNTDDEIFQGWLMFITSLYEQSKADQKLEDVDDLITGLSLISNELVLGFETSKGLSGVDEGLKILNQTIKKLKLKKHVIFKNDATEYMSDDQFDKFIKKQNKKASDDKPETN</sequence>
<dbReference type="Proteomes" id="UP000705994">
    <property type="component" value="Unassembled WGS sequence"/>
</dbReference>
<dbReference type="EMBL" id="JAHBFX010000001">
    <property type="protein sequence ID" value="MBZ5999004.1"/>
    <property type="molecule type" value="Genomic_DNA"/>
</dbReference>
<name>A0ABS7V0W6_LEUGE</name>
<organism evidence="2 3">
    <name type="scientific">Leuconostoc gelidum subsp. gelidum</name>
    <dbReference type="NCBI Taxonomy" id="1607839"/>
    <lineage>
        <taxon>Bacteria</taxon>
        <taxon>Bacillati</taxon>
        <taxon>Bacillota</taxon>
        <taxon>Bacilli</taxon>
        <taxon>Lactobacillales</taxon>
        <taxon>Lactobacillaceae</taxon>
        <taxon>Leuconostoc</taxon>
        <taxon>Leuconostoc gelidum group</taxon>
    </lineage>
</organism>
<reference evidence="2 3" key="1">
    <citation type="submission" date="2021-05" db="EMBL/GenBank/DDBJ databases">
        <title>Pangenome of Leuconostoc gelidum warrants species status for Leuconostoc gelidum subsp. gasicomitatum.</title>
        <authorList>
            <person name="Johansson P."/>
            <person name="Sade E."/>
            <person name="Hultman J."/>
            <person name="Auvinen P."/>
            <person name="Bjorkroth J."/>
        </authorList>
    </citation>
    <scope>NUCLEOTIDE SEQUENCE [LARGE SCALE GENOMIC DNA]</scope>
    <source>
        <strain evidence="2 3">AMKR21</strain>
    </source>
</reference>
<proteinExistence type="predicted"/>
<dbReference type="InterPro" id="IPR001387">
    <property type="entry name" value="Cro/C1-type_HTH"/>
</dbReference>
<dbReference type="Pfam" id="PF01381">
    <property type="entry name" value="HTH_3"/>
    <property type="match status" value="1"/>
</dbReference>
<evidence type="ECO:0000313" key="3">
    <source>
        <dbReference type="Proteomes" id="UP000705994"/>
    </source>
</evidence>
<feature type="domain" description="HTH cro/C1-type" evidence="1">
    <location>
        <begin position="4"/>
        <end position="69"/>
    </location>
</feature>
<evidence type="ECO:0000259" key="1">
    <source>
        <dbReference type="PROSITE" id="PS50943"/>
    </source>
</evidence>
<dbReference type="CDD" id="cd00093">
    <property type="entry name" value="HTH_XRE"/>
    <property type="match status" value="1"/>
</dbReference>
<dbReference type="PROSITE" id="PS50943">
    <property type="entry name" value="HTH_CROC1"/>
    <property type="match status" value="1"/>
</dbReference>
<dbReference type="SMART" id="SM00530">
    <property type="entry name" value="HTH_XRE"/>
    <property type="match status" value="1"/>
</dbReference>
<protein>
    <submittedName>
        <fullName evidence="2">Helix-turn-helix transcriptional regulator</fullName>
    </submittedName>
</protein>